<gene>
    <name evidence="1" type="ORF">GCWU000324_02073</name>
</gene>
<dbReference type="HOGENOM" id="CLU_3118783_0_0_4"/>
<organism evidence="1 2">
    <name type="scientific">Kingella oralis ATCC 51147</name>
    <dbReference type="NCBI Taxonomy" id="629741"/>
    <lineage>
        <taxon>Bacteria</taxon>
        <taxon>Pseudomonadati</taxon>
        <taxon>Pseudomonadota</taxon>
        <taxon>Betaproteobacteria</taxon>
        <taxon>Neisseriales</taxon>
        <taxon>Neisseriaceae</taxon>
        <taxon>Kingella</taxon>
    </lineage>
</organism>
<protein>
    <submittedName>
        <fullName evidence="1">Uncharacterized protein</fullName>
    </submittedName>
</protein>
<evidence type="ECO:0000313" key="1">
    <source>
        <dbReference type="EMBL" id="EEP67823.1"/>
    </source>
</evidence>
<keyword evidence="2" id="KW-1185">Reference proteome</keyword>
<comment type="caution">
    <text evidence="1">The sequence shown here is derived from an EMBL/GenBank/DDBJ whole genome shotgun (WGS) entry which is preliminary data.</text>
</comment>
<accession>C4GJ51</accession>
<name>C4GJ51_9NEIS</name>
<proteinExistence type="predicted"/>
<dbReference type="AlphaFoldDB" id="C4GJ51"/>
<reference evidence="1" key="1">
    <citation type="submission" date="2009-04" db="EMBL/GenBank/DDBJ databases">
        <authorList>
            <person name="Weinstock G."/>
            <person name="Sodergren E."/>
            <person name="Clifton S."/>
            <person name="Fulton L."/>
            <person name="Fulton B."/>
            <person name="Courtney L."/>
            <person name="Fronick C."/>
            <person name="Harrison M."/>
            <person name="Strong C."/>
            <person name="Farmer C."/>
            <person name="Delahaunty K."/>
            <person name="Markovic C."/>
            <person name="Hall O."/>
            <person name="Minx P."/>
            <person name="Tomlinson C."/>
            <person name="Mitreva M."/>
            <person name="Nelson J."/>
            <person name="Hou S."/>
            <person name="Wollam A."/>
            <person name="Pepin K.H."/>
            <person name="Johnson M."/>
            <person name="Bhonagiri V."/>
            <person name="Nash W.E."/>
            <person name="Warren W."/>
            <person name="Chinwalla A."/>
            <person name="Mardis E.R."/>
            <person name="Wilson R.K."/>
        </authorList>
    </citation>
    <scope>NUCLEOTIDE SEQUENCE [LARGE SCALE GENOMIC DNA]</scope>
    <source>
        <strain evidence="1">ATCC 51147</strain>
    </source>
</reference>
<evidence type="ECO:0000313" key="2">
    <source>
        <dbReference type="Proteomes" id="UP000003009"/>
    </source>
</evidence>
<sequence>MQMFQPENGYSNCKRLIFTRRKRGYGGATPCKRLNPQQRFSGCLCCAEAA</sequence>
<dbReference type="Proteomes" id="UP000003009">
    <property type="component" value="Unassembled WGS sequence"/>
</dbReference>
<dbReference type="EMBL" id="ACJW02000003">
    <property type="protein sequence ID" value="EEP67823.1"/>
    <property type="molecule type" value="Genomic_DNA"/>
</dbReference>